<dbReference type="InterPro" id="IPR050799">
    <property type="entry name" value="ZIP_Transporter"/>
</dbReference>
<dbReference type="OrthoDB" id="200954at2759"/>
<organism evidence="7 8">
    <name type="scientific">Mytilus galloprovincialis</name>
    <name type="common">Mediterranean mussel</name>
    <dbReference type="NCBI Taxonomy" id="29158"/>
    <lineage>
        <taxon>Eukaryota</taxon>
        <taxon>Metazoa</taxon>
        <taxon>Spiralia</taxon>
        <taxon>Lophotrochozoa</taxon>
        <taxon>Mollusca</taxon>
        <taxon>Bivalvia</taxon>
        <taxon>Autobranchia</taxon>
        <taxon>Pteriomorphia</taxon>
        <taxon>Mytilida</taxon>
        <taxon>Mytiloidea</taxon>
        <taxon>Mytilidae</taxon>
        <taxon>Mytilinae</taxon>
        <taxon>Mytilus</taxon>
    </lineage>
</organism>
<evidence type="ECO:0000256" key="4">
    <source>
        <dbReference type="ARBA" id="ARBA00022989"/>
    </source>
</evidence>
<keyword evidence="5 6" id="KW-0472">Membrane</keyword>
<accession>A0A8B6C5N0</accession>
<evidence type="ECO:0000256" key="2">
    <source>
        <dbReference type="ARBA" id="ARBA00006939"/>
    </source>
</evidence>
<dbReference type="GO" id="GO:0005385">
    <property type="term" value="F:zinc ion transmembrane transporter activity"/>
    <property type="evidence" value="ECO:0007669"/>
    <property type="project" value="TreeGrafter"/>
</dbReference>
<dbReference type="Proteomes" id="UP000596742">
    <property type="component" value="Unassembled WGS sequence"/>
</dbReference>
<gene>
    <name evidence="7" type="ORF">MGAL_10B014928</name>
</gene>
<dbReference type="GO" id="GO:0071578">
    <property type="term" value="P:zinc ion import across plasma membrane"/>
    <property type="evidence" value="ECO:0007669"/>
    <property type="project" value="TreeGrafter"/>
</dbReference>
<evidence type="ECO:0000256" key="6">
    <source>
        <dbReference type="SAM" id="Phobius"/>
    </source>
</evidence>
<sequence>MVGLAVGSLAANGLLVLIPEALELMHIEGIRQTYIWKCSTVVGSIYLFFVIERFLQHFVQIKKPKYKDSLALVPKIKITSSSSICADAVSMDDGSVVMGDFDLLDQLNQDEGINKNDMINSNASKSIKSDTKTVSSVAWMIIVGHGFHSFIDGLTIGAAFTESLITGISISVSIFCEELPNGLGDFAILVNSGMTGKKALMFNFLSACMCYFGLIAGTILGENTAAHEWVFAIAGGMFLYLSLVDMMPEMNSEAESEENKKNIGPLQIFLLQNFGMGVGFSVILIMAVYGGNIEF</sequence>
<name>A0A8B6C5N0_MYTGA</name>
<dbReference type="AlphaFoldDB" id="A0A8B6C5N0"/>
<feature type="transmembrane region" description="Helical" evidence="6">
    <location>
        <begin position="268"/>
        <end position="289"/>
    </location>
</feature>
<proteinExistence type="inferred from homology"/>
<feature type="transmembrane region" description="Helical" evidence="6">
    <location>
        <begin position="200"/>
        <end position="220"/>
    </location>
</feature>
<protein>
    <submittedName>
        <fullName evidence="7">Solute carrier family 39 (Zinc transporter), member 14</fullName>
    </submittedName>
</protein>
<evidence type="ECO:0000313" key="8">
    <source>
        <dbReference type="Proteomes" id="UP000596742"/>
    </source>
</evidence>
<dbReference type="InterPro" id="IPR003689">
    <property type="entry name" value="ZIP"/>
</dbReference>
<evidence type="ECO:0000313" key="7">
    <source>
        <dbReference type="EMBL" id="VDI00326.1"/>
    </source>
</evidence>
<feature type="transmembrane region" description="Helical" evidence="6">
    <location>
        <begin position="226"/>
        <end position="247"/>
    </location>
</feature>
<evidence type="ECO:0000256" key="3">
    <source>
        <dbReference type="ARBA" id="ARBA00022692"/>
    </source>
</evidence>
<dbReference type="Pfam" id="PF02535">
    <property type="entry name" value="Zip"/>
    <property type="match status" value="1"/>
</dbReference>
<evidence type="ECO:0000256" key="1">
    <source>
        <dbReference type="ARBA" id="ARBA00004141"/>
    </source>
</evidence>
<comment type="similarity">
    <text evidence="2">Belongs to the ZIP transporter (TC 2.A.5) family.</text>
</comment>
<feature type="transmembrane region" description="Helical" evidence="6">
    <location>
        <begin position="34"/>
        <end position="55"/>
    </location>
</feature>
<dbReference type="PANTHER" id="PTHR12191">
    <property type="entry name" value="SOLUTE CARRIER FAMILY 39"/>
    <property type="match status" value="1"/>
</dbReference>
<keyword evidence="3 6" id="KW-0812">Transmembrane</keyword>
<keyword evidence="8" id="KW-1185">Reference proteome</keyword>
<comment type="caution">
    <text evidence="7">The sequence shown here is derived from an EMBL/GenBank/DDBJ whole genome shotgun (WGS) entry which is preliminary data.</text>
</comment>
<comment type="subcellular location">
    <subcellularLocation>
        <location evidence="1">Membrane</location>
        <topology evidence="1">Multi-pass membrane protein</topology>
    </subcellularLocation>
</comment>
<dbReference type="GO" id="GO:0140410">
    <property type="term" value="F:monoatomic cation:bicarbonate symporter activity"/>
    <property type="evidence" value="ECO:0007669"/>
    <property type="project" value="TreeGrafter"/>
</dbReference>
<dbReference type="EMBL" id="UYJE01001227">
    <property type="protein sequence ID" value="VDI00326.1"/>
    <property type="molecule type" value="Genomic_DNA"/>
</dbReference>
<keyword evidence="4 6" id="KW-1133">Transmembrane helix</keyword>
<dbReference type="PANTHER" id="PTHR12191:SF37">
    <property type="entry name" value="ZINC TRANSPORTER FOI"/>
    <property type="match status" value="1"/>
</dbReference>
<evidence type="ECO:0000256" key="5">
    <source>
        <dbReference type="ARBA" id="ARBA00023136"/>
    </source>
</evidence>
<dbReference type="GO" id="GO:0030003">
    <property type="term" value="P:intracellular monoatomic cation homeostasis"/>
    <property type="evidence" value="ECO:0007669"/>
    <property type="project" value="TreeGrafter"/>
</dbReference>
<reference evidence="7" key="1">
    <citation type="submission" date="2018-11" db="EMBL/GenBank/DDBJ databases">
        <authorList>
            <person name="Alioto T."/>
            <person name="Alioto T."/>
        </authorList>
    </citation>
    <scope>NUCLEOTIDE SEQUENCE</scope>
</reference>
<dbReference type="GO" id="GO:0005886">
    <property type="term" value="C:plasma membrane"/>
    <property type="evidence" value="ECO:0007669"/>
    <property type="project" value="TreeGrafter"/>
</dbReference>